<evidence type="ECO:0000313" key="10">
    <source>
        <dbReference type="EMBL" id="KAJ4398506.1"/>
    </source>
</evidence>
<keyword evidence="5" id="KW-0560">Oxidoreductase</keyword>
<dbReference type="AlphaFoldDB" id="A0A9W8Z5R1"/>
<keyword evidence="11" id="KW-1185">Reference proteome</keyword>
<dbReference type="OrthoDB" id="269227at2759"/>
<dbReference type="Proteomes" id="UP001140510">
    <property type="component" value="Unassembled WGS sequence"/>
</dbReference>
<dbReference type="SUPFAM" id="SSF51905">
    <property type="entry name" value="FAD/NAD(P)-binding domain"/>
    <property type="match status" value="1"/>
</dbReference>
<sequence length="595" mass="64784">MLNMHVTLPALLLAPTAAAVSQRSGNSWTHSPRYDYIVVGGGTSGLVVANRLSEDYNVSVAVIEAGGVELYDKNITDTSKYMASFGTAVDWQYKSVPQTYAGNATQVLRAAKAIGGTSDINETAQIDAWGQIGNSGWNWESLLPYYKKSEYIQDPSEYQLLRGASLEPETHGTSGPLAVGWTDNMMSEKVFSTINQTLGALGLPFNEEPNAGSMRGLTAFPKTVDRAQNVREDAGRAYYWPVSNRPNLDIYLNSFVEKMIWHPTSGKQNNTMTASGVIFTDCNGTAHTILANREIILSAGSLRSPLLLEQSGVGNPSILKEHGIDVVVDLPFVGENLQDQTTTDMFYTNNNSTNYTGLGGYAVYLNVEDAFGDDLASFNASIANSIADYAEKTAKSSGIIDRNVTEKLFRMQYDLIFKNKIPISEVIISPAATGPITIEYWGLLPFSRGSIHINSTNASASANINPNYFMLDYDVRQQIATAKLARKVANTAPFSETLSSETTPGLDVLPANASDADWEKWLKSTYRSNFHYIATAAMMPRELGGVVDPNLTVYGTSNVRVVDASVVPFQVCGHLTSTLYAIAEKAADMIKARYE</sequence>
<dbReference type="SUPFAM" id="SSF54373">
    <property type="entry name" value="FAD-linked reductases, C-terminal domain"/>
    <property type="match status" value="1"/>
</dbReference>
<feature type="domain" description="Glucose-methanol-choline oxidoreductase N-terminal" evidence="9">
    <location>
        <begin position="300"/>
        <end position="314"/>
    </location>
</feature>
<evidence type="ECO:0000256" key="3">
    <source>
        <dbReference type="ARBA" id="ARBA00022630"/>
    </source>
</evidence>
<evidence type="ECO:0000256" key="7">
    <source>
        <dbReference type="PIRSR" id="PIRSR000137-2"/>
    </source>
</evidence>
<dbReference type="GO" id="GO:0050660">
    <property type="term" value="F:flavin adenine dinucleotide binding"/>
    <property type="evidence" value="ECO:0007669"/>
    <property type="project" value="InterPro"/>
</dbReference>
<comment type="caution">
    <text evidence="10">The sequence shown here is derived from an EMBL/GenBank/DDBJ whole genome shotgun (WGS) entry which is preliminary data.</text>
</comment>
<evidence type="ECO:0000259" key="9">
    <source>
        <dbReference type="PROSITE" id="PS00624"/>
    </source>
</evidence>
<reference evidence="10" key="1">
    <citation type="submission" date="2022-10" db="EMBL/GenBank/DDBJ databases">
        <title>Tapping the CABI collections for fungal endophytes: first genome assemblies for Collariella, Neodidymelliopsis, Ascochyta clinopodiicola, Didymella pomorum, Didymosphaeria variabile, Neocosmospora piperis and Neocucurbitaria cava.</title>
        <authorList>
            <person name="Hill R."/>
        </authorList>
    </citation>
    <scope>NUCLEOTIDE SEQUENCE</scope>
    <source>
        <strain evidence="10">IMI 355091</strain>
    </source>
</reference>
<evidence type="ECO:0000256" key="4">
    <source>
        <dbReference type="ARBA" id="ARBA00022827"/>
    </source>
</evidence>
<keyword evidence="4 7" id="KW-0274">FAD</keyword>
<evidence type="ECO:0000256" key="2">
    <source>
        <dbReference type="ARBA" id="ARBA00010790"/>
    </source>
</evidence>
<keyword evidence="8" id="KW-0732">Signal</keyword>
<feature type="binding site" evidence="7">
    <location>
        <position position="256"/>
    </location>
    <ligand>
        <name>FAD</name>
        <dbReference type="ChEBI" id="CHEBI:57692"/>
    </ligand>
</feature>
<evidence type="ECO:0000256" key="6">
    <source>
        <dbReference type="PIRSR" id="PIRSR000137-1"/>
    </source>
</evidence>
<dbReference type="PIRSF" id="PIRSF000137">
    <property type="entry name" value="Alcohol_oxidase"/>
    <property type="match status" value="1"/>
</dbReference>
<gene>
    <name evidence="10" type="ORF">N0V91_010145</name>
</gene>
<accession>A0A9W8Z5R1</accession>
<dbReference type="PANTHER" id="PTHR11552:SF201">
    <property type="entry name" value="GLUCOSE-METHANOL-CHOLINE OXIDOREDUCTASE N-TERMINAL DOMAIN-CONTAINING PROTEIN"/>
    <property type="match status" value="1"/>
</dbReference>
<feature type="binding site" evidence="7">
    <location>
        <position position="117"/>
    </location>
    <ligand>
        <name>FAD</name>
        <dbReference type="ChEBI" id="CHEBI:57692"/>
    </ligand>
</feature>
<dbReference type="Pfam" id="PF05199">
    <property type="entry name" value="GMC_oxred_C"/>
    <property type="match status" value="1"/>
</dbReference>
<feature type="active site" description="Proton donor" evidence="6">
    <location>
        <position position="531"/>
    </location>
</feature>
<organism evidence="10 11">
    <name type="scientific">Didymella pomorum</name>
    <dbReference type="NCBI Taxonomy" id="749634"/>
    <lineage>
        <taxon>Eukaryota</taxon>
        <taxon>Fungi</taxon>
        <taxon>Dikarya</taxon>
        <taxon>Ascomycota</taxon>
        <taxon>Pezizomycotina</taxon>
        <taxon>Dothideomycetes</taxon>
        <taxon>Pleosporomycetidae</taxon>
        <taxon>Pleosporales</taxon>
        <taxon>Pleosporineae</taxon>
        <taxon>Didymellaceae</taxon>
        <taxon>Didymella</taxon>
    </lineage>
</organism>
<name>A0A9W8Z5R1_9PLEO</name>
<evidence type="ECO:0000256" key="5">
    <source>
        <dbReference type="ARBA" id="ARBA00023002"/>
    </source>
</evidence>
<protein>
    <recommendedName>
        <fullName evidence="9">Glucose-methanol-choline oxidoreductase N-terminal domain-containing protein</fullName>
    </recommendedName>
</protein>
<dbReference type="Gene3D" id="4.10.450.10">
    <property type="entry name" value="Glucose Oxidase, domain 2"/>
    <property type="match status" value="1"/>
</dbReference>
<dbReference type="InterPro" id="IPR027424">
    <property type="entry name" value="Glucose_Oxidase_domain_2"/>
</dbReference>
<dbReference type="PANTHER" id="PTHR11552">
    <property type="entry name" value="GLUCOSE-METHANOL-CHOLINE GMC OXIDOREDUCTASE"/>
    <property type="match status" value="1"/>
</dbReference>
<comment type="cofactor">
    <cofactor evidence="1 7">
        <name>FAD</name>
        <dbReference type="ChEBI" id="CHEBI:57692"/>
    </cofactor>
</comment>
<dbReference type="PROSITE" id="PS00624">
    <property type="entry name" value="GMC_OXRED_2"/>
    <property type="match status" value="1"/>
</dbReference>
<proteinExistence type="inferred from homology"/>
<feature type="signal peptide" evidence="8">
    <location>
        <begin position="1"/>
        <end position="18"/>
    </location>
</feature>
<feature type="binding site" evidence="7">
    <location>
        <begin position="43"/>
        <end position="44"/>
    </location>
    <ligand>
        <name>FAD</name>
        <dbReference type="ChEBI" id="CHEBI:57692"/>
    </ligand>
</feature>
<dbReference type="Gene3D" id="3.50.50.60">
    <property type="entry name" value="FAD/NAD(P)-binding domain"/>
    <property type="match status" value="1"/>
</dbReference>
<evidence type="ECO:0000256" key="1">
    <source>
        <dbReference type="ARBA" id="ARBA00001974"/>
    </source>
</evidence>
<dbReference type="InterPro" id="IPR000172">
    <property type="entry name" value="GMC_OxRdtase_N"/>
</dbReference>
<dbReference type="EMBL" id="JAPEVA010000128">
    <property type="protein sequence ID" value="KAJ4398506.1"/>
    <property type="molecule type" value="Genomic_DNA"/>
</dbReference>
<dbReference type="Gene3D" id="3.30.560.10">
    <property type="entry name" value="Glucose Oxidase, domain 3"/>
    <property type="match status" value="1"/>
</dbReference>
<dbReference type="InterPro" id="IPR036188">
    <property type="entry name" value="FAD/NAD-bd_sf"/>
</dbReference>
<dbReference type="InterPro" id="IPR007867">
    <property type="entry name" value="GMC_OxRtase_C"/>
</dbReference>
<dbReference type="InterPro" id="IPR012132">
    <property type="entry name" value="GMC_OxRdtase"/>
</dbReference>
<dbReference type="Pfam" id="PF00732">
    <property type="entry name" value="GMC_oxred_N"/>
    <property type="match status" value="1"/>
</dbReference>
<feature type="active site" description="Proton acceptor" evidence="6">
    <location>
        <position position="574"/>
    </location>
</feature>
<keyword evidence="3" id="KW-0285">Flavoprotein</keyword>
<comment type="similarity">
    <text evidence="2">Belongs to the GMC oxidoreductase family.</text>
</comment>
<dbReference type="GO" id="GO:0016614">
    <property type="term" value="F:oxidoreductase activity, acting on CH-OH group of donors"/>
    <property type="evidence" value="ECO:0007669"/>
    <property type="project" value="InterPro"/>
</dbReference>
<feature type="chain" id="PRO_5040823099" description="Glucose-methanol-choline oxidoreductase N-terminal domain-containing protein" evidence="8">
    <location>
        <begin position="19"/>
        <end position="595"/>
    </location>
</feature>
<evidence type="ECO:0000313" key="11">
    <source>
        <dbReference type="Proteomes" id="UP001140510"/>
    </source>
</evidence>
<evidence type="ECO:0000256" key="8">
    <source>
        <dbReference type="SAM" id="SignalP"/>
    </source>
</evidence>